<dbReference type="CDD" id="cd06464">
    <property type="entry name" value="ACD_sHsps-like"/>
    <property type="match status" value="1"/>
</dbReference>
<evidence type="ECO:0000256" key="1">
    <source>
        <dbReference type="ARBA" id="ARBA00023016"/>
    </source>
</evidence>
<feature type="region of interest" description="Disordered" evidence="4">
    <location>
        <begin position="134"/>
        <end position="154"/>
    </location>
</feature>
<protein>
    <submittedName>
        <fullName evidence="6">Molecular chaperone IbpA, HSP20 family</fullName>
    </submittedName>
</protein>
<feature type="domain" description="SHSP" evidence="5">
    <location>
        <begin position="37"/>
        <end position="147"/>
    </location>
</feature>
<dbReference type="OrthoDB" id="3855217at2"/>
<evidence type="ECO:0000259" key="5">
    <source>
        <dbReference type="PROSITE" id="PS01031"/>
    </source>
</evidence>
<gene>
    <name evidence="6" type="ORF">SAMN04490239_0455</name>
</gene>
<accession>A0A1H4ID45</accession>
<dbReference type="PROSITE" id="PS01031">
    <property type="entry name" value="SHSP"/>
    <property type="match status" value="1"/>
</dbReference>
<sequence>MSILSPRRPHQALLPAWPSLPDWSDLMARFEAMPPWTSLEGHMIRVEEHLDEGRYTLRAELPGMDPEKDVDISVRDGQLTIKAERTEQHKEGTRSEFHYGSFYRSMPLPAGAKEDDIDASYTDGILTVTVPVTESSTPEKHVEIKATPSGGKVT</sequence>
<keyword evidence="7" id="KW-1185">Reference proteome</keyword>
<keyword evidence="1" id="KW-0346">Stress response</keyword>
<dbReference type="PANTHER" id="PTHR46733">
    <property type="entry name" value="26.5 KDA HEAT SHOCK PROTEIN, MITOCHONDRIAL"/>
    <property type="match status" value="1"/>
</dbReference>
<organism evidence="6 7">
    <name type="scientific">Rhodococcus koreensis</name>
    <dbReference type="NCBI Taxonomy" id="99653"/>
    <lineage>
        <taxon>Bacteria</taxon>
        <taxon>Bacillati</taxon>
        <taxon>Actinomycetota</taxon>
        <taxon>Actinomycetes</taxon>
        <taxon>Mycobacteriales</taxon>
        <taxon>Nocardiaceae</taxon>
        <taxon>Rhodococcus</taxon>
    </lineage>
</organism>
<dbReference type="EMBL" id="FNSV01000002">
    <property type="protein sequence ID" value="SEB31863.1"/>
    <property type="molecule type" value="Genomic_DNA"/>
</dbReference>
<dbReference type="PANTHER" id="PTHR46733:SF4">
    <property type="entry name" value="HEAT SHOCK PROTEIN 21, CHLOROPLASTIC"/>
    <property type="match status" value="1"/>
</dbReference>
<reference evidence="7" key="1">
    <citation type="submission" date="2016-10" db="EMBL/GenBank/DDBJ databases">
        <authorList>
            <person name="Varghese N."/>
            <person name="Submissions S."/>
        </authorList>
    </citation>
    <scope>NUCLEOTIDE SEQUENCE [LARGE SCALE GENOMIC DNA]</scope>
    <source>
        <strain evidence="7">DSM 44498</strain>
    </source>
</reference>
<evidence type="ECO:0000256" key="4">
    <source>
        <dbReference type="SAM" id="MobiDB-lite"/>
    </source>
</evidence>
<dbReference type="InterPro" id="IPR044587">
    <property type="entry name" value="HSP21-like"/>
</dbReference>
<name>A0A1H4ID45_9NOCA</name>
<dbReference type="SUPFAM" id="SSF49764">
    <property type="entry name" value="HSP20-like chaperones"/>
    <property type="match status" value="1"/>
</dbReference>
<dbReference type="Gene3D" id="2.60.40.790">
    <property type="match status" value="1"/>
</dbReference>
<comment type="similarity">
    <text evidence="2 3">Belongs to the small heat shock protein (HSP20) family.</text>
</comment>
<dbReference type="AlphaFoldDB" id="A0A1H4ID45"/>
<evidence type="ECO:0000313" key="7">
    <source>
        <dbReference type="Proteomes" id="UP000183561"/>
    </source>
</evidence>
<dbReference type="Pfam" id="PF00011">
    <property type="entry name" value="HSP20"/>
    <property type="match status" value="1"/>
</dbReference>
<dbReference type="InterPro" id="IPR008978">
    <property type="entry name" value="HSP20-like_chaperone"/>
</dbReference>
<dbReference type="InterPro" id="IPR002068">
    <property type="entry name" value="A-crystallin/Hsp20_dom"/>
</dbReference>
<proteinExistence type="inferred from homology"/>
<dbReference type="RefSeq" id="WP_072950820.1">
    <property type="nucleotide sequence ID" value="NZ_FNSV01000002.1"/>
</dbReference>
<evidence type="ECO:0000256" key="3">
    <source>
        <dbReference type="RuleBase" id="RU003616"/>
    </source>
</evidence>
<evidence type="ECO:0000256" key="2">
    <source>
        <dbReference type="PROSITE-ProRule" id="PRU00285"/>
    </source>
</evidence>
<dbReference type="Proteomes" id="UP000183561">
    <property type="component" value="Unassembled WGS sequence"/>
</dbReference>
<dbReference type="GO" id="GO:0009408">
    <property type="term" value="P:response to heat"/>
    <property type="evidence" value="ECO:0007669"/>
    <property type="project" value="InterPro"/>
</dbReference>
<evidence type="ECO:0000313" key="6">
    <source>
        <dbReference type="EMBL" id="SEB31863.1"/>
    </source>
</evidence>